<evidence type="ECO:0000313" key="3">
    <source>
        <dbReference type="EMBL" id="OAX84013.1"/>
    </source>
</evidence>
<keyword evidence="1" id="KW-0472">Membrane</keyword>
<evidence type="ECO:0000313" key="4">
    <source>
        <dbReference type="Proteomes" id="UP000091918"/>
    </source>
</evidence>
<name>A0A1B7P4S8_9EURO</name>
<feature type="transmembrane region" description="Helical" evidence="1">
    <location>
        <begin position="207"/>
        <end position="230"/>
    </location>
</feature>
<feature type="transmembrane region" description="Helical" evidence="1">
    <location>
        <begin position="250"/>
        <end position="272"/>
    </location>
</feature>
<comment type="caution">
    <text evidence="3">The sequence shown here is derived from an EMBL/GenBank/DDBJ whole genome shotgun (WGS) entry which is preliminary data.</text>
</comment>
<evidence type="ECO:0000256" key="1">
    <source>
        <dbReference type="SAM" id="Phobius"/>
    </source>
</evidence>
<protein>
    <recommendedName>
        <fullName evidence="2">Acyltransferase 3 domain-containing protein</fullName>
    </recommendedName>
</protein>
<keyword evidence="1" id="KW-1133">Transmembrane helix</keyword>
<dbReference type="EMBL" id="LGUA01000113">
    <property type="protein sequence ID" value="OAX84013.1"/>
    <property type="molecule type" value="Genomic_DNA"/>
</dbReference>
<dbReference type="PANTHER" id="PTHR23028">
    <property type="entry name" value="ACETYLTRANSFERASE"/>
    <property type="match status" value="1"/>
</dbReference>
<feature type="transmembrane region" description="Helical" evidence="1">
    <location>
        <begin position="293"/>
        <end position="312"/>
    </location>
</feature>
<feature type="transmembrane region" description="Helical" evidence="1">
    <location>
        <begin position="175"/>
        <end position="195"/>
    </location>
</feature>
<dbReference type="Proteomes" id="UP000091918">
    <property type="component" value="Unassembled WGS sequence"/>
</dbReference>
<feature type="transmembrane region" description="Helical" evidence="1">
    <location>
        <begin position="12"/>
        <end position="34"/>
    </location>
</feature>
<accession>A0A1B7P4S8</accession>
<feature type="transmembrane region" description="Helical" evidence="1">
    <location>
        <begin position="54"/>
        <end position="75"/>
    </location>
</feature>
<sequence length="433" mass="48462">MASPRKRDDNWVDGLRGAASFVVVTGHICTAFVPFLHNPTAKEGGGPLFFQLPYFRLIVGGRAAVAIFFIITGFVNSLNPIKNARANNTSVALSNLARSTFTRSGRLVMPTAVATCIAWLLAQLDAFHMASRIDAGWIQGGAHASFSEALLKLLRALTLFWHSGPGEYDATHWTLVYFLQGSFRVYLALLAMMLLTTRYWRVVTTFLYIWCWCIGDYIVGINIFAGILLAQLQVDIGSRATSLLPKPVPSLIIIIGLFMCSFPQEHAEWAYWSRTMKESMEQTTPVRTDTSRYWVSVGTTTLMIGIFFSRNARKILTHPVFNFLGRVSFPVYLLHNTLMRTVLVWLLYAHAAATTPKSDAQGNVIQLIRPSTFAFVFILPTFYAILYAVAFAWTLYVDPLCAKAVDFMKNVMFREEERQPPAEKSIPLTAVVA</sequence>
<dbReference type="Pfam" id="PF01757">
    <property type="entry name" value="Acyl_transf_3"/>
    <property type="match status" value="1"/>
</dbReference>
<proteinExistence type="predicted"/>
<dbReference type="InterPro" id="IPR050879">
    <property type="entry name" value="Acyltransferase_3"/>
</dbReference>
<keyword evidence="4" id="KW-1185">Reference proteome</keyword>
<dbReference type="OrthoDB" id="5405781at2759"/>
<organism evidence="3 4">
    <name type="scientific">Emergomyces africanus</name>
    <dbReference type="NCBI Taxonomy" id="1955775"/>
    <lineage>
        <taxon>Eukaryota</taxon>
        <taxon>Fungi</taxon>
        <taxon>Dikarya</taxon>
        <taxon>Ascomycota</taxon>
        <taxon>Pezizomycotina</taxon>
        <taxon>Eurotiomycetes</taxon>
        <taxon>Eurotiomycetidae</taxon>
        <taxon>Onygenales</taxon>
        <taxon>Ajellomycetaceae</taxon>
        <taxon>Emergomyces</taxon>
    </lineage>
</organism>
<dbReference type="AlphaFoldDB" id="A0A1B7P4S8"/>
<gene>
    <name evidence="3" type="ORF">ACJ72_01629</name>
</gene>
<reference evidence="3 4" key="1">
    <citation type="submission" date="2015-07" db="EMBL/GenBank/DDBJ databases">
        <title>Emmonsia species relationships and genome sequence.</title>
        <authorList>
            <person name="Cuomo C.A."/>
            <person name="Schwartz I.S."/>
            <person name="Kenyon C."/>
            <person name="de Hoog G.S."/>
            <person name="Govender N.P."/>
            <person name="Botha A."/>
            <person name="Moreno L."/>
            <person name="de Vries M."/>
            <person name="Munoz J.F."/>
            <person name="Stielow J.B."/>
        </authorList>
    </citation>
    <scope>NUCLEOTIDE SEQUENCE [LARGE SCALE GENOMIC DNA]</scope>
    <source>
        <strain evidence="3 4">CBS 136260</strain>
    </source>
</reference>
<evidence type="ECO:0000259" key="2">
    <source>
        <dbReference type="Pfam" id="PF01757"/>
    </source>
</evidence>
<keyword evidence="1" id="KW-0812">Transmembrane</keyword>
<dbReference type="GO" id="GO:0016747">
    <property type="term" value="F:acyltransferase activity, transferring groups other than amino-acyl groups"/>
    <property type="evidence" value="ECO:0007669"/>
    <property type="project" value="InterPro"/>
</dbReference>
<feature type="transmembrane region" description="Helical" evidence="1">
    <location>
        <begin position="332"/>
        <end position="351"/>
    </location>
</feature>
<feature type="domain" description="Acyltransferase 3" evidence="2">
    <location>
        <begin position="10"/>
        <end position="393"/>
    </location>
</feature>
<feature type="transmembrane region" description="Helical" evidence="1">
    <location>
        <begin position="372"/>
        <end position="396"/>
    </location>
</feature>
<feature type="transmembrane region" description="Helical" evidence="1">
    <location>
        <begin position="107"/>
        <end position="124"/>
    </location>
</feature>
<dbReference type="InterPro" id="IPR002656">
    <property type="entry name" value="Acyl_transf_3_dom"/>
</dbReference>
<dbReference type="PANTHER" id="PTHR23028:SF128">
    <property type="entry name" value="ACYLTRANSFERASE 3 DOMAIN-CONTAINING PROTEIN"/>
    <property type="match status" value="1"/>
</dbReference>